<dbReference type="InterPro" id="IPR007577">
    <property type="entry name" value="GlycoTrfase_DXD_sugar-bd_CS"/>
</dbReference>
<dbReference type="GO" id="GO:0000030">
    <property type="term" value="F:mannosyltransferase activity"/>
    <property type="evidence" value="ECO:0007669"/>
    <property type="project" value="TreeGrafter"/>
</dbReference>
<gene>
    <name evidence="2" type="ORF">DPMN_070153</name>
</gene>
<dbReference type="SUPFAM" id="SSF53448">
    <property type="entry name" value="Nucleotide-diphospho-sugar transferases"/>
    <property type="match status" value="1"/>
</dbReference>
<dbReference type="GO" id="GO:0051999">
    <property type="term" value="P:mannosyl-inositol phosphorylceramide biosynthetic process"/>
    <property type="evidence" value="ECO:0007669"/>
    <property type="project" value="TreeGrafter"/>
</dbReference>
<sequence length="161" mass="18277">MEVSFLTDKSGRKLLAELHPHLLNIWDGFVENIKRSDMLRYSLLYEFGGVNADIDIESLRPLDRAAMKYACVVPVEPFEHSVLFFGMPYEINNAIIMMCKAKHPFFKQVLNNLKQPPNITCINSADSVMKTTGPAVLTGEFNKYIGIKTMNTGTAKQYRLE</sequence>
<proteinExistence type="predicted"/>
<dbReference type="InterPro" id="IPR029044">
    <property type="entry name" value="Nucleotide-diphossugar_trans"/>
</dbReference>
<keyword evidence="3" id="KW-1185">Reference proteome</keyword>
<dbReference type="InterPro" id="IPR051706">
    <property type="entry name" value="Glycosyltransferase_domain"/>
</dbReference>
<name>A0A9D3Z095_DREPO</name>
<dbReference type="EMBL" id="JAIWYP010000014">
    <property type="protein sequence ID" value="KAH3710663.1"/>
    <property type="molecule type" value="Genomic_DNA"/>
</dbReference>
<protein>
    <submittedName>
        <fullName evidence="2">Uncharacterized protein</fullName>
    </submittedName>
</protein>
<evidence type="ECO:0000313" key="3">
    <source>
        <dbReference type="Proteomes" id="UP000828390"/>
    </source>
</evidence>
<dbReference type="GO" id="GO:0016020">
    <property type="term" value="C:membrane"/>
    <property type="evidence" value="ECO:0007669"/>
    <property type="project" value="GOC"/>
</dbReference>
<reference evidence="2" key="1">
    <citation type="journal article" date="2019" name="bioRxiv">
        <title>The Genome of the Zebra Mussel, Dreissena polymorpha: A Resource for Invasive Species Research.</title>
        <authorList>
            <person name="McCartney M.A."/>
            <person name="Auch B."/>
            <person name="Kono T."/>
            <person name="Mallez S."/>
            <person name="Zhang Y."/>
            <person name="Obille A."/>
            <person name="Becker A."/>
            <person name="Abrahante J.E."/>
            <person name="Garbe J."/>
            <person name="Badalamenti J.P."/>
            <person name="Herman A."/>
            <person name="Mangelson H."/>
            <person name="Liachko I."/>
            <person name="Sullivan S."/>
            <person name="Sone E.D."/>
            <person name="Koren S."/>
            <person name="Silverstein K.A.T."/>
            <person name="Beckman K.B."/>
            <person name="Gohl D.M."/>
        </authorList>
    </citation>
    <scope>NUCLEOTIDE SEQUENCE</scope>
    <source>
        <strain evidence="2">Duluth1</strain>
        <tissue evidence="2">Whole animal</tissue>
    </source>
</reference>
<dbReference type="Pfam" id="PF04488">
    <property type="entry name" value="Gly_transf_sug"/>
    <property type="match status" value="1"/>
</dbReference>
<dbReference type="PANTHER" id="PTHR32385:SF15">
    <property type="entry name" value="INOSITOL PHOSPHOCERAMIDE MANNOSYLTRANSFERASE 1"/>
    <property type="match status" value="1"/>
</dbReference>
<dbReference type="Proteomes" id="UP000828390">
    <property type="component" value="Unassembled WGS sequence"/>
</dbReference>
<keyword evidence="1" id="KW-0808">Transferase</keyword>
<accession>A0A9D3Z095</accession>
<dbReference type="AlphaFoldDB" id="A0A9D3Z095"/>
<evidence type="ECO:0000313" key="2">
    <source>
        <dbReference type="EMBL" id="KAH3710663.1"/>
    </source>
</evidence>
<evidence type="ECO:0000256" key="1">
    <source>
        <dbReference type="ARBA" id="ARBA00022679"/>
    </source>
</evidence>
<reference evidence="2" key="2">
    <citation type="submission" date="2020-11" db="EMBL/GenBank/DDBJ databases">
        <authorList>
            <person name="McCartney M.A."/>
            <person name="Auch B."/>
            <person name="Kono T."/>
            <person name="Mallez S."/>
            <person name="Becker A."/>
            <person name="Gohl D.M."/>
            <person name="Silverstein K.A.T."/>
            <person name="Koren S."/>
            <person name="Bechman K.B."/>
            <person name="Herman A."/>
            <person name="Abrahante J.E."/>
            <person name="Garbe J."/>
        </authorList>
    </citation>
    <scope>NUCLEOTIDE SEQUENCE</scope>
    <source>
        <strain evidence="2">Duluth1</strain>
        <tissue evidence="2">Whole animal</tissue>
    </source>
</reference>
<dbReference type="Gene3D" id="3.90.550.20">
    <property type="match status" value="1"/>
</dbReference>
<comment type="caution">
    <text evidence="2">The sequence shown here is derived from an EMBL/GenBank/DDBJ whole genome shotgun (WGS) entry which is preliminary data.</text>
</comment>
<organism evidence="2 3">
    <name type="scientific">Dreissena polymorpha</name>
    <name type="common">Zebra mussel</name>
    <name type="synonym">Mytilus polymorpha</name>
    <dbReference type="NCBI Taxonomy" id="45954"/>
    <lineage>
        <taxon>Eukaryota</taxon>
        <taxon>Metazoa</taxon>
        <taxon>Spiralia</taxon>
        <taxon>Lophotrochozoa</taxon>
        <taxon>Mollusca</taxon>
        <taxon>Bivalvia</taxon>
        <taxon>Autobranchia</taxon>
        <taxon>Heteroconchia</taxon>
        <taxon>Euheterodonta</taxon>
        <taxon>Imparidentia</taxon>
        <taxon>Neoheterodontei</taxon>
        <taxon>Myida</taxon>
        <taxon>Dreissenoidea</taxon>
        <taxon>Dreissenidae</taxon>
        <taxon>Dreissena</taxon>
    </lineage>
</organism>
<dbReference type="PANTHER" id="PTHR32385">
    <property type="entry name" value="MANNOSYL PHOSPHORYLINOSITOL CERAMIDE SYNTHASE"/>
    <property type="match status" value="1"/>
</dbReference>